<dbReference type="AlphaFoldDB" id="A0A084JBF7"/>
<dbReference type="STRING" id="318464.IO99_10475"/>
<dbReference type="eggNOG" id="COG1695">
    <property type="taxonomic scope" value="Bacteria"/>
</dbReference>
<sequence>MKGETRKRIATLDNRINTTKLVKLYILHYLIYENNEEYGLEIVNYINKNFTKVSNGLVYPLLRDLEENLYLTAKWEDFDRKNKRLYKITDEGIEHYKKIKVDYFHAIEYNISIYNNVLNQIYKK</sequence>
<comment type="caution">
    <text evidence="2">The sequence shown here is derived from an EMBL/GenBank/DDBJ whole genome shotgun (WGS) entry which is preliminary data.</text>
</comment>
<dbReference type="EMBL" id="JPMD01000024">
    <property type="protein sequence ID" value="KEZ86291.1"/>
    <property type="molecule type" value="Genomic_DNA"/>
</dbReference>
<protein>
    <recommendedName>
        <fullName evidence="1">Transcription regulator PadR N-terminal domain-containing protein</fullName>
    </recommendedName>
</protein>
<evidence type="ECO:0000313" key="2">
    <source>
        <dbReference type="EMBL" id="KEZ86291.1"/>
    </source>
</evidence>
<dbReference type="PANTHER" id="PTHR43252:SF5">
    <property type="entry name" value="TRANSCRIPTIONAL REGULATOR, PADR-LIKE FAMILY"/>
    <property type="match status" value="1"/>
</dbReference>
<dbReference type="Proteomes" id="UP000028542">
    <property type="component" value="Unassembled WGS sequence"/>
</dbReference>
<dbReference type="SUPFAM" id="SSF46785">
    <property type="entry name" value="Winged helix' DNA-binding domain"/>
    <property type="match status" value="1"/>
</dbReference>
<dbReference type="InterPro" id="IPR005149">
    <property type="entry name" value="Tscrpt_reg_PadR_N"/>
</dbReference>
<organism evidence="2 3">
    <name type="scientific">Clostridium sulfidigenes</name>
    <dbReference type="NCBI Taxonomy" id="318464"/>
    <lineage>
        <taxon>Bacteria</taxon>
        <taxon>Bacillati</taxon>
        <taxon>Bacillota</taxon>
        <taxon>Clostridia</taxon>
        <taxon>Eubacteriales</taxon>
        <taxon>Clostridiaceae</taxon>
        <taxon>Clostridium</taxon>
    </lineage>
</organism>
<proteinExistence type="predicted"/>
<dbReference type="RefSeq" id="WP_035132964.1">
    <property type="nucleotide sequence ID" value="NZ_JPMD01000024.1"/>
</dbReference>
<dbReference type="Pfam" id="PF03551">
    <property type="entry name" value="PadR"/>
    <property type="match status" value="1"/>
</dbReference>
<dbReference type="Gene3D" id="1.10.10.10">
    <property type="entry name" value="Winged helix-like DNA-binding domain superfamily/Winged helix DNA-binding domain"/>
    <property type="match status" value="1"/>
</dbReference>
<dbReference type="PANTHER" id="PTHR43252">
    <property type="entry name" value="TRANSCRIPTIONAL REGULATOR YQJI"/>
    <property type="match status" value="1"/>
</dbReference>
<keyword evidence="3" id="KW-1185">Reference proteome</keyword>
<dbReference type="InterPro" id="IPR036390">
    <property type="entry name" value="WH_DNA-bd_sf"/>
</dbReference>
<name>A0A084JBF7_9CLOT</name>
<reference evidence="2 3" key="1">
    <citation type="submission" date="2014-07" db="EMBL/GenBank/DDBJ databases">
        <title>Draft genome of Clostridium sulfidigenes 113A isolated from sediments associated with methane hydrate from Krishna Godavari basin.</title>
        <authorList>
            <person name="Honkalas V.S."/>
            <person name="Dabir A.P."/>
            <person name="Arora P."/>
            <person name="Dhakephalkar P.K."/>
        </authorList>
    </citation>
    <scope>NUCLEOTIDE SEQUENCE [LARGE SCALE GENOMIC DNA]</scope>
    <source>
        <strain evidence="2 3">113A</strain>
    </source>
</reference>
<accession>A0A084JBF7</accession>
<evidence type="ECO:0000313" key="3">
    <source>
        <dbReference type="Proteomes" id="UP000028542"/>
    </source>
</evidence>
<gene>
    <name evidence="2" type="ORF">IO99_10475</name>
</gene>
<feature type="domain" description="Transcription regulator PadR N-terminal" evidence="1">
    <location>
        <begin position="27"/>
        <end position="96"/>
    </location>
</feature>
<evidence type="ECO:0000259" key="1">
    <source>
        <dbReference type="Pfam" id="PF03551"/>
    </source>
</evidence>
<dbReference type="InterPro" id="IPR036388">
    <property type="entry name" value="WH-like_DNA-bd_sf"/>
</dbReference>